<dbReference type="PANTHER" id="PTHR43065:SF10">
    <property type="entry name" value="PEROXIDE STRESS-ACTIVATED HISTIDINE KINASE MAK3"/>
    <property type="match status" value="1"/>
</dbReference>
<dbReference type="PROSITE" id="PS50113">
    <property type="entry name" value="PAC"/>
    <property type="match status" value="1"/>
</dbReference>
<evidence type="ECO:0000256" key="8">
    <source>
        <dbReference type="ARBA" id="ARBA00023012"/>
    </source>
</evidence>
<keyword evidence="3" id="KW-0597">Phosphoprotein</keyword>
<protein>
    <recommendedName>
        <fullName evidence="2">histidine kinase</fullName>
        <ecNumber evidence="2">2.7.13.3</ecNumber>
    </recommendedName>
</protein>
<dbReference type="PROSITE" id="PS50109">
    <property type="entry name" value="HIS_KIN"/>
    <property type="match status" value="1"/>
</dbReference>
<dbReference type="InterPro" id="IPR004358">
    <property type="entry name" value="Sig_transdc_His_kin-like_C"/>
</dbReference>
<evidence type="ECO:0000256" key="1">
    <source>
        <dbReference type="ARBA" id="ARBA00000085"/>
    </source>
</evidence>
<keyword evidence="5" id="KW-0547">Nucleotide-binding</keyword>
<evidence type="ECO:0000256" key="2">
    <source>
        <dbReference type="ARBA" id="ARBA00012438"/>
    </source>
</evidence>
<reference evidence="13 14" key="1">
    <citation type="submission" date="2020-07" db="EMBL/GenBank/DDBJ databases">
        <title>Transfer of Campylobacter canadensis to the novel genus Avispirillum gen. nov., that also includes two novel species recovered from migratory waterfowl: Avispirillum anseris sp. nov. and Avispirillum brantae sp. nov.</title>
        <authorList>
            <person name="Miller W.G."/>
            <person name="Chapman M.H."/>
            <person name="Yee E."/>
            <person name="Inglis G.D."/>
        </authorList>
    </citation>
    <scope>NUCLEOTIDE SEQUENCE [LARGE SCALE GENOMIC DNA]</scope>
    <source>
        <strain evidence="13 14">L283</strain>
    </source>
</reference>
<dbReference type="InterPro" id="IPR001610">
    <property type="entry name" value="PAC"/>
</dbReference>
<dbReference type="SMART" id="SM00091">
    <property type="entry name" value="PAS"/>
    <property type="match status" value="1"/>
</dbReference>
<gene>
    <name evidence="13" type="ORF">AVCANL283_08535</name>
</gene>
<keyword evidence="8" id="KW-0902">Two-component regulatory system</keyword>
<accession>A0ABS7WTN2</accession>
<feature type="domain" description="PAC" evidence="12">
    <location>
        <begin position="70"/>
        <end position="124"/>
    </location>
</feature>
<dbReference type="InterPro" id="IPR036890">
    <property type="entry name" value="HATPase_C_sf"/>
</dbReference>
<dbReference type="CDD" id="cd00130">
    <property type="entry name" value="PAS"/>
    <property type="match status" value="1"/>
</dbReference>
<dbReference type="EMBL" id="JACGBB010000035">
    <property type="protein sequence ID" value="MBZ7988136.1"/>
    <property type="molecule type" value="Genomic_DNA"/>
</dbReference>
<dbReference type="SUPFAM" id="SSF55785">
    <property type="entry name" value="PYP-like sensor domain (PAS domain)"/>
    <property type="match status" value="1"/>
</dbReference>
<dbReference type="Gene3D" id="3.30.565.10">
    <property type="entry name" value="Histidine kinase-like ATPase, C-terminal domain"/>
    <property type="match status" value="1"/>
</dbReference>
<evidence type="ECO:0000259" key="10">
    <source>
        <dbReference type="PROSITE" id="PS50109"/>
    </source>
</evidence>
<dbReference type="InterPro" id="IPR005467">
    <property type="entry name" value="His_kinase_dom"/>
</dbReference>
<dbReference type="SUPFAM" id="SSF47384">
    <property type="entry name" value="Homodimeric domain of signal transducing histidine kinase"/>
    <property type="match status" value="1"/>
</dbReference>
<dbReference type="GO" id="GO:0016301">
    <property type="term" value="F:kinase activity"/>
    <property type="evidence" value="ECO:0007669"/>
    <property type="project" value="UniProtKB-KW"/>
</dbReference>
<feature type="domain" description="Histidine kinase" evidence="10">
    <location>
        <begin position="180"/>
        <end position="388"/>
    </location>
</feature>
<organism evidence="13 14">
    <name type="scientific">Campylobacter canadensis</name>
    <dbReference type="NCBI Taxonomy" id="449520"/>
    <lineage>
        <taxon>Bacteria</taxon>
        <taxon>Pseudomonadati</taxon>
        <taxon>Campylobacterota</taxon>
        <taxon>Epsilonproteobacteria</taxon>
        <taxon>Campylobacterales</taxon>
        <taxon>Campylobacteraceae</taxon>
        <taxon>Campylobacter</taxon>
    </lineage>
</organism>
<evidence type="ECO:0000313" key="14">
    <source>
        <dbReference type="Proteomes" id="UP000786183"/>
    </source>
</evidence>
<comment type="caution">
    <text evidence="13">The sequence shown here is derived from an EMBL/GenBank/DDBJ whole genome shotgun (WGS) entry which is preliminary data.</text>
</comment>
<dbReference type="EC" id="2.7.13.3" evidence="2"/>
<dbReference type="Proteomes" id="UP000786183">
    <property type="component" value="Unassembled WGS sequence"/>
</dbReference>
<dbReference type="SMART" id="SM00388">
    <property type="entry name" value="HisKA"/>
    <property type="match status" value="1"/>
</dbReference>
<keyword evidence="6 13" id="KW-0418">Kinase</keyword>
<dbReference type="InterPro" id="IPR035965">
    <property type="entry name" value="PAS-like_dom_sf"/>
</dbReference>
<dbReference type="Gene3D" id="3.30.450.20">
    <property type="entry name" value="PAS domain"/>
    <property type="match status" value="1"/>
</dbReference>
<evidence type="ECO:0000313" key="13">
    <source>
        <dbReference type="EMBL" id="MBZ7988136.1"/>
    </source>
</evidence>
<keyword evidence="7" id="KW-0067">ATP-binding</keyword>
<dbReference type="Pfam" id="PF13426">
    <property type="entry name" value="PAS_9"/>
    <property type="match status" value="1"/>
</dbReference>
<keyword evidence="4" id="KW-0808">Transferase</keyword>
<dbReference type="PANTHER" id="PTHR43065">
    <property type="entry name" value="SENSOR HISTIDINE KINASE"/>
    <property type="match status" value="1"/>
</dbReference>
<evidence type="ECO:0000259" key="11">
    <source>
        <dbReference type="PROSITE" id="PS50112"/>
    </source>
</evidence>
<evidence type="ECO:0000256" key="3">
    <source>
        <dbReference type="ARBA" id="ARBA00022553"/>
    </source>
</evidence>
<feature type="domain" description="PAS" evidence="11">
    <location>
        <begin position="1"/>
        <end position="54"/>
    </location>
</feature>
<evidence type="ECO:0000256" key="7">
    <source>
        <dbReference type="ARBA" id="ARBA00022840"/>
    </source>
</evidence>
<keyword evidence="14" id="KW-1185">Reference proteome</keyword>
<dbReference type="Pfam" id="PF02518">
    <property type="entry name" value="HATPase_c"/>
    <property type="match status" value="1"/>
</dbReference>
<evidence type="ECO:0000256" key="9">
    <source>
        <dbReference type="SAM" id="Coils"/>
    </source>
</evidence>
<sequence length="389" mass="45360">MYDEYKKAIENTNIVSKTDINGIITFVNDEFCKLCGYTKEELIGKNHNIIRHPDTPQSDFKKLWDTILSKKVHKGIVKNKAKNGKAFWAQTTIIPIIFNDEIMEFIAIRHDVTELFITKDKLEKLNNNLSKEVQKQTKKLQTLNNNLIKKVKEEVQKNAKQQNIIFMQNRQVILGQMLENIAHQWRQPLNELSMNLFLLQQNNDKKYYKQAQKLILNMSQTINDFNDFIKVKENKEKTKVVFLIKKALQITYQSLKKNNIKLIFDIKQCNLNLSIEAYANELIQVFLNLINNAKDALEQSNKNDKYLKIVLKNNKQNITLSFFDNATGVDENIINDIFDPYFTTKHKSKGVGLGLFICKQILNKISATLNCYNHKDGACFEIVFIKEKE</sequence>
<dbReference type="NCBIfam" id="TIGR00229">
    <property type="entry name" value="sensory_box"/>
    <property type="match status" value="1"/>
</dbReference>
<dbReference type="InterPro" id="IPR000014">
    <property type="entry name" value="PAS"/>
</dbReference>
<dbReference type="PRINTS" id="PR00344">
    <property type="entry name" value="BCTRLSENSOR"/>
</dbReference>
<evidence type="ECO:0000256" key="4">
    <source>
        <dbReference type="ARBA" id="ARBA00022679"/>
    </source>
</evidence>
<keyword evidence="9" id="KW-0175">Coiled coil</keyword>
<dbReference type="InterPro" id="IPR036097">
    <property type="entry name" value="HisK_dim/P_sf"/>
</dbReference>
<name>A0ABS7WTN2_9BACT</name>
<dbReference type="CDD" id="cd00082">
    <property type="entry name" value="HisKA"/>
    <property type="match status" value="1"/>
</dbReference>
<dbReference type="Pfam" id="PF00512">
    <property type="entry name" value="HisKA"/>
    <property type="match status" value="1"/>
</dbReference>
<dbReference type="InterPro" id="IPR000700">
    <property type="entry name" value="PAS-assoc_C"/>
</dbReference>
<dbReference type="InterPro" id="IPR003594">
    <property type="entry name" value="HATPase_dom"/>
</dbReference>
<dbReference type="PROSITE" id="PS50112">
    <property type="entry name" value="PAS"/>
    <property type="match status" value="1"/>
</dbReference>
<evidence type="ECO:0000256" key="5">
    <source>
        <dbReference type="ARBA" id="ARBA00022741"/>
    </source>
</evidence>
<dbReference type="InterPro" id="IPR003661">
    <property type="entry name" value="HisK_dim/P_dom"/>
</dbReference>
<dbReference type="SMART" id="SM00387">
    <property type="entry name" value="HATPase_c"/>
    <property type="match status" value="1"/>
</dbReference>
<dbReference type="SUPFAM" id="SSF55874">
    <property type="entry name" value="ATPase domain of HSP90 chaperone/DNA topoisomerase II/histidine kinase"/>
    <property type="match status" value="1"/>
</dbReference>
<dbReference type="Gene3D" id="1.10.287.130">
    <property type="match status" value="1"/>
</dbReference>
<evidence type="ECO:0000256" key="6">
    <source>
        <dbReference type="ARBA" id="ARBA00022777"/>
    </source>
</evidence>
<proteinExistence type="predicted"/>
<dbReference type="RefSeq" id="WP_172230406.1">
    <property type="nucleotide sequence ID" value="NZ_CP035946.1"/>
</dbReference>
<feature type="coiled-coil region" evidence="9">
    <location>
        <begin position="112"/>
        <end position="153"/>
    </location>
</feature>
<comment type="catalytic activity">
    <reaction evidence="1">
        <text>ATP + protein L-histidine = ADP + protein N-phospho-L-histidine.</text>
        <dbReference type="EC" id="2.7.13.3"/>
    </reaction>
</comment>
<dbReference type="SMART" id="SM00086">
    <property type="entry name" value="PAC"/>
    <property type="match status" value="1"/>
</dbReference>
<evidence type="ECO:0000259" key="12">
    <source>
        <dbReference type="PROSITE" id="PS50113"/>
    </source>
</evidence>